<dbReference type="EMBL" id="JAGTXO010000001">
    <property type="protein sequence ID" value="KAG8471103.1"/>
    <property type="molecule type" value="Genomic_DNA"/>
</dbReference>
<feature type="signal peptide" evidence="1">
    <location>
        <begin position="1"/>
        <end position="24"/>
    </location>
</feature>
<keyword evidence="1" id="KW-0732">Signal</keyword>
<feature type="chain" id="PRO_5035215117" description="Nucleotide-diphospho-sugar transferase domain-containing protein" evidence="1">
    <location>
        <begin position="25"/>
        <end position="926"/>
    </location>
</feature>
<accession>A0A8J5XSX6</accession>
<dbReference type="OrthoDB" id="10640653at2759"/>
<evidence type="ECO:0008006" key="4">
    <source>
        <dbReference type="Google" id="ProtNLM"/>
    </source>
</evidence>
<gene>
    <name evidence="2" type="ORF">KFE25_009524</name>
</gene>
<comment type="caution">
    <text evidence="2">The sequence shown here is derived from an EMBL/GenBank/DDBJ whole genome shotgun (WGS) entry which is preliminary data.</text>
</comment>
<name>A0A8J5XSX6_DIALT</name>
<proteinExistence type="predicted"/>
<protein>
    <recommendedName>
        <fullName evidence="4">Nucleotide-diphospho-sugar transferase domain-containing protein</fullName>
    </recommendedName>
</protein>
<evidence type="ECO:0000313" key="3">
    <source>
        <dbReference type="Proteomes" id="UP000751190"/>
    </source>
</evidence>
<reference evidence="2" key="1">
    <citation type="submission" date="2021-05" db="EMBL/GenBank/DDBJ databases">
        <title>The genome of the haptophyte Pavlova lutheri (Diacronema luteri, Pavlovales) - a model for lipid biosynthesis in eukaryotic algae.</title>
        <authorList>
            <person name="Hulatt C.J."/>
            <person name="Posewitz M.C."/>
        </authorList>
    </citation>
    <scope>NUCLEOTIDE SEQUENCE</scope>
    <source>
        <strain evidence="2">NIVA-4/92</strain>
    </source>
</reference>
<sequence>MRGVSWRCSRWSLLVASAIALLVAQQRLLPTTSPVAPYVLLEVGAPSARWQHHVARERASGARAAADTTRAQPPFTQLASLGEVAAPIVQSSRASVAVASVAVDNVLRARAPTGEAGADPHNRTAIKDGGDVLDDGVLLRAASAIARANPDGSRDVILVPISGSYAHLGLNMLLNLRRLGYAHVLLLAADAPTCVSALALAPMPARCVWDGRWERDAALVERAAPWASVCGPAECRSSERACDCAHEPLASYRMWLSRWWVNARLVAAGFDTLMLDLDVALLDDVYAYFRQPPLDRYALLFHSESLSDPFGNVQCGLVYARASRKRADDGAHDGVRGGVAKAVAGFPLRILRFLDTAWDRSNARGRSAAGSGEPAGPPLWAESLRRAAHFLFDQVHLVDVVQSQVAGVGTFRMFRGYDSDTRRPRVREVGTAHARNGTGSVAVVTDWSARDAPGRVLNSHIVNELYAAFTESRGGSRTWTRRQLGGARGAAALPYGWRARFGLGDGDQHAAIFEARLTDGWPADVNDLPFEGGVSPLAPISDGSLAARFLRELEQDARSAPRSQAPAAAVAELAEPTERVALLPTWLVSHWREGIKGGWGIDPPAAIAAHATNAVDKLLVLTAHGLFDRAAYAAAPGTVHHALFVSGAHVPVVAYEPSLSMAPAAGARAPLEFEHADDWRGATLHGLPASALVSRRAIAYPHVPCGSAWLNRQHAEAANWTQGSCRTGLCSEWRVTAVGYVDGAEAAARAALRSALPSMAGARAVPLPPDQRITCDVHPNMAWPDGPVRKLFGYKCNMHAPYYNASPMVGYALSAWDVHAYAARLGAAGAPDQARNVAFAREAAERRAGRAPRGLLRVSEDELRAELARFAAEPIVWLGWPLNVTEPREGEGRLAWRMRRFCERWFVPRVTPRREAKMPNLSPLMS</sequence>
<evidence type="ECO:0000313" key="2">
    <source>
        <dbReference type="EMBL" id="KAG8471103.1"/>
    </source>
</evidence>
<organism evidence="2 3">
    <name type="scientific">Diacronema lutheri</name>
    <name type="common">Unicellular marine alga</name>
    <name type="synonym">Monochrysis lutheri</name>
    <dbReference type="NCBI Taxonomy" id="2081491"/>
    <lineage>
        <taxon>Eukaryota</taxon>
        <taxon>Haptista</taxon>
        <taxon>Haptophyta</taxon>
        <taxon>Pavlovophyceae</taxon>
        <taxon>Pavlovales</taxon>
        <taxon>Pavlovaceae</taxon>
        <taxon>Diacronema</taxon>
    </lineage>
</organism>
<dbReference type="Proteomes" id="UP000751190">
    <property type="component" value="Unassembled WGS sequence"/>
</dbReference>
<evidence type="ECO:0000256" key="1">
    <source>
        <dbReference type="SAM" id="SignalP"/>
    </source>
</evidence>
<keyword evidence="3" id="KW-1185">Reference proteome</keyword>
<dbReference type="AlphaFoldDB" id="A0A8J5XSX6"/>